<reference evidence="2 3" key="1">
    <citation type="journal article" date="2020" name="Nat. Commun.">
        <title>Genome of Tripterygium wilfordii and identification of cytochrome P450 involved in triptolide biosynthesis.</title>
        <authorList>
            <person name="Tu L."/>
            <person name="Su P."/>
            <person name="Zhang Z."/>
            <person name="Gao L."/>
            <person name="Wang J."/>
            <person name="Hu T."/>
            <person name="Zhou J."/>
            <person name="Zhang Y."/>
            <person name="Zhao Y."/>
            <person name="Liu Y."/>
            <person name="Song Y."/>
            <person name="Tong Y."/>
            <person name="Lu Y."/>
            <person name="Yang J."/>
            <person name="Xu C."/>
            <person name="Jia M."/>
            <person name="Peters R.J."/>
            <person name="Huang L."/>
            <person name="Gao W."/>
        </authorList>
    </citation>
    <scope>NUCLEOTIDE SEQUENCE [LARGE SCALE GENOMIC DNA]</scope>
    <source>
        <strain evidence="3">cv. XIE 37</strain>
        <tissue evidence="2">Leaf</tissue>
    </source>
</reference>
<accession>A0A7J7C643</accession>
<keyword evidence="1" id="KW-0812">Transmembrane</keyword>
<organism evidence="2 3">
    <name type="scientific">Tripterygium wilfordii</name>
    <name type="common">Thunder God vine</name>
    <dbReference type="NCBI Taxonomy" id="458696"/>
    <lineage>
        <taxon>Eukaryota</taxon>
        <taxon>Viridiplantae</taxon>
        <taxon>Streptophyta</taxon>
        <taxon>Embryophyta</taxon>
        <taxon>Tracheophyta</taxon>
        <taxon>Spermatophyta</taxon>
        <taxon>Magnoliopsida</taxon>
        <taxon>eudicotyledons</taxon>
        <taxon>Gunneridae</taxon>
        <taxon>Pentapetalae</taxon>
        <taxon>rosids</taxon>
        <taxon>fabids</taxon>
        <taxon>Celastrales</taxon>
        <taxon>Celastraceae</taxon>
        <taxon>Tripterygium</taxon>
    </lineage>
</organism>
<evidence type="ECO:0000313" key="3">
    <source>
        <dbReference type="Proteomes" id="UP000593562"/>
    </source>
</evidence>
<keyword evidence="1" id="KW-1133">Transmembrane helix</keyword>
<proteinExistence type="predicted"/>
<protein>
    <submittedName>
        <fullName evidence="2">Uncharacterized protein</fullName>
    </submittedName>
</protein>
<evidence type="ECO:0000256" key="1">
    <source>
        <dbReference type="SAM" id="Phobius"/>
    </source>
</evidence>
<evidence type="ECO:0000313" key="2">
    <source>
        <dbReference type="EMBL" id="KAF5729604.1"/>
    </source>
</evidence>
<dbReference type="EMBL" id="JAAARO010000021">
    <property type="protein sequence ID" value="KAF5729604.1"/>
    <property type="molecule type" value="Genomic_DNA"/>
</dbReference>
<feature type="transmembrane region" description="Helical" evidence="1">
    <location>
        <begin position="89"/>
        <end position="108"/>
    </location>
</feature>
<comment type="caution">
    <text evidence="2">The sequence shown here is derived from an EMBL/GenBank/DDBJ whole genome shotgun (WGS) entry which is preliminary data.</text>
</comment>
<dbReference type="AlphaFoldDB" id="A0A7J7C643"/>
<sequence>MNHRKEEGAWDAFNICWSLGWVSLRFFIYFSVDLDCHRCSENLQISHDQLFFFFFSFFYVKSDCVCGNTSHTNNHSLCNRTRKEMVDHWSTFCFFWVFRLLLFYYRALNGKIYFC</sequence>
<dbReference type="InParanoid" id="A0A7J7C643"/>
<name>A0A7J7C643_TRIWF</name>
<dbReference type="Proteomes" id="UP000593562">
    <property type="component" value="Unassembled WGS sequence"/>
</dbReference>
<gene>
    <name evidence="2" type="ORF">HS088_TW21G01771</name>
</gene>
<keyword evidence="1" id="KW-0472">Membrane</keyword>
<keyword evidence="3" id="KW-1185">Reference proteome</keyword>